<evidence type="ECO:0000256" key="1">
    <source>
        <dbReference type="SAM" id="MobiDB-lite"/>
    </source>
</evidence>
<accession>A0A448WV57</accession>
<keyword evidence="3" id="KW-1185">Reference proteome</keyword>
<proteinExistence type="predicted"/>
<dbReference type="Proteomes" id="UP000784294">
    <property type="component" value="Unassembled WGS sequence"/>
</dbReference>
<dbReference type="AlphaFoldDB" id="A0A448WV57"/>
<gene>
    <name evidence="2" type="ORF">PXEA_LOCUS14441</name>
</gene>
<dbReference type="EMBL" id="CAAALY010049031">
    <property type="protein sequence ID" value="VEL21001.1"/>
    <property type="molecule type" value="Genomic_DNA"/>
</dbReference>
<feature type="compositionally biased region" description="Polar residues" evidence="1">
    <location>
        <begin position="162"/>
        <end position="174"/>
    </location>
</feature>
<protein>
    <submittedName>
        <fullName evidence="2">Uncharacterized protein</fullName>
    </submittedName>
</protein>
<evidence type="ECO:0000313" key="3">
    <source>
        <dbReference type="Proteomes" id="UP000784294"/>
    </source>
</evidence>
<name>A0A448WV57_9PLAT</name>
<evidence type="ECO:0000313" key="2">
    <source>
        <dbReference type="EMBL" id="VEL21001.1"/>
    </source>
</evidence>
<sequence>MASKTNKVSARTANPTVEVSCCLTTTPGPGTTILLTPTPTFLQTIGHTGQTIPPSTESSISSVVAPVSGPSLLSSLPIPPSLASLPSTLPSGVNYLSASGSSPSSASPSFSNFTPVSFGMLSTQTAGPLGSVGRGGATMTGTPSSVLEPVFSPVQFQSMLPPSVPFSSHGQTPQAGEKLNQPRSGEVSKPAFSLATIQWPLLGLSTHPPSVQAYSSSLMSAQLAPEAGKSNRSGDSTRPISLPAHLEVLMHTKPTLSEITENCEVKMHVDFCMAGPE</sequence>
<comment type="caution">
    <text evidence="2">The sequence shown here is derived from an EMBL/GenBank/DDBJ whole genome shotgun (WGS) entry which is preliminary data.</text>
</comment>
<reference evidence="2" key="1">
    <citation type="submission" date="2018-11" db="EMBL/GenBank/DDBJ databases">
        <authorList>
            <consortium name="Pathogen Informatics"/>
        </authorList>
    </citation>
    <scope>NUCLEOTIDE SEQUENCE</scope>
</reference>
<feature type="region of interest" description="Disordered" evidence="1">
    <location>
        <begin position="162"/>
        <end position="186"/>
    </location>
</feature>
<organism evidence="2 3">
    <name type="scientific">Protopolystoma xenopodis</name>
    <dbReference type="NCBI Taxonomy" id="117903"/>
    <lineage>
        <taxon>Eukaryota</taxon>
        <taxon>Metazoa</taxon>
        <taxon>Spiralia</taxon>
        <taxon>Lophotrochozoa</taxon>
        <taxon>Platyhelminthes</taxon>
        <taxon>Monogenea</taxon>
        <taxon>Polyopisthocotylea</taxon>
        <taxon>Polystomatidea</taxon>
        <taxon>Polystomatidae</taxon>
        <taxon>Protopolystoma</taxon>
    </lineage>
</organism>